<dbReference type="EMBL" id="JAPDRL010000161">
    <property type="protein sequence ID" value="KAJ9655605.1"/>
    <property type="molecule type" value="Genomic_DNA"/>
</dbReference>
<accession>A0ABQ9NHT7</accession>
<evidence type="ECO:0000313" key="2">
    <source>
        <dbReference type="EMBL" id="KAJ9655605.1"/>
    </source>
</evidence>
<reference evidence="2" key="1">
    <citation type="submission" date="2022-10" db="EMBL/GenBank/DDBJ databases">
        <title>Culturing micro-colonial fungi from biological soil crusts in the Mojave desert and describing Neophaeococcomyces mojavensis, and introducing the new genera and species Taxawa tesnikishii.</title>
        <authorList>
            <person name="Kurbessoian T."/>
            <person name="Stajich J.E."/>
        </authorList>
    </citation>
    <scope>NUCLEOTIDE SEQUENCE</scope>
    <source>
        <strain evidence="2">TK_1</strain>
    </source>
</reference>
<organism evidence="2 3">
    <name type="scientific">Coniosporium apollinis</name>
    <dbReference type="NCBI Taxonomy" id="61459"/>
    <lineage>
        <taxon>Eukaryota</taxon>
        <taxon>Fungi</taxon>
        <taxon>Dikarya</taxon>
        <taxon>Ascomycota</taxon>
        <taxon>Pezizomycotina</taxon>
        <taxon>Dothideomycetes</taxon>
        <taxon>Dothideomycetes incertae sedis</taxon>
        <taxon>Coniosporium</taxon>
    </lineage>
</organism>
<feature type="region of interest" description="Disordered" evidence="1">
    <location>
        <begin position="350"/>
        <end position="372"/>
    </location>
</feature>
<evidence type="ECO:0000256" key="1">
    <source>
        <dbReference type="SAM" id="MobiDB-lite"/>
    </source>
</evidence>
<feature type="compositionally biased region" description="Polar residues" evidence="1">
    <location>
        <begin position="673"/>
        <end position="685"/>
    </location>
</feature>
<comment type="caution">
    <text evidence="2">The sequence shown here is derived from an EMBL/GenBank/DDBJ whole genome shotgun (WGS) entry which is preliminary data.</text>
</comment>
<evidence type="ECO:0000313" key="3">
    <source>
        <dbReference type="Proteomes" id="UP001172684"/>
    </source>
</evidence>
<feature type="compositionally biased region" description="Polar residues" evidence="1">
    <location>
        <begin position="26"/>
        <end position="36"/>
    </location>
</feature>
<sequence length="731" mass="82814">MSTSPDPKPLAPPVPAVATPPDSGSELPSPTSTTPKFQRPSRAALRCLRLIRALKNGRPVEFGSWHKEWLRPGQFGELVRLLERDERLKGYWEDKVRYDYDPSLNIFILRMPTSVLHEYFSTSVTTRIRSELQNLASKYRSSNSKLSCLIADIEQTGTPEIALDEPSSSPESSQEQSSDAKIRRVTKRSADAVFIHPAGDSHTAVVEIAYSQKRKDLPYLADSYITGSRGEIRVVIGLDIEYNTQKGKEATVSVWRPAIGVNENGEKYGYCEQAIKAQLFRARDGGPLKGELVLAAKDFVPEKALRDVDEETVREAKIVIPFVDLRKYLDKAEDWHRRLAGKSRRAEEGTEQIKWKKRKRSPEEELDNERERKFAAEEEEWSRRYDEEDGEFVVRQAAVGSRMDGADDEAVTYDDGATTAFTQRTHECFRSFLLLLLLFGGGDQAEAVADKLLPVARIPSLALRILQAHHRPLVDLILLRAPQPAPRLMGERRQPGNAPLDQRVHHLDGPLQLPLVLVGQPDRVREIVISIVKKHLPSLIKPFDPNTPKDYDGFLRLLSFQSGHKPLTHAGTYALEHEFPAKLQPDLIDRYLENSRMWHQFALIGDSDVINVATDCNLNHPSQSYEALGYNPDRLRTPTPDRIVDTVIIGENDSDTDNKAEDDGLPALKFTSKETSGGRSRSGNQAWREKIYESKRWSSSCNPTLKRINQMQQELDELLRARERAKRRKIQ</sequence>
<feature type="region of interest" description="Disordered" evidence="1">
    <location>
        <begin position="653"/>
        <end position="687"/>
    </location>
</feature>
<feature type="region of interest" description="Disordered" evidence="1">
    <location>
        <begin position="160"/>
        <end position="183"/>
    </location>
</feature>
<name>A0ABQ9NHT7_9PEZI</name>
<feature type="compositionally biased region" description="Low complexity" evidence="1">
    <location>
        <begin position="165"/>
        <end position="177"/>
    </location>
</feature>
<gene>
    <name evidence="2" type="ORF">H2201_008775</name>
</gene>
<protein>
    <submittedName>
        <fullName evidence="2">Uncharacterized protein</fullName>
    </submittedName>
</protein>
<keyword evidence="3" id="KW-1185">Reference proteome</keyword>
<dbReference type="Proteomes" id="UP001172684">
    <property type="component" value="Unassembled WGS sequence"/>
</dbReference>
<proteinExistence type="predicted"/>
<feature type="compositionally biased region" description="Pro residues" evidence="1">
    <location>
        <begin position="1"/>
        <end position="15"/>
    </location>
</feature>
<feature type="region of interest" description="Disordered" evidence="1">
    <location>
        <begin position="1"/>
        <end position="40"/>
    </location>
</feature>